<accession>M1V6P7</accession>
<evidence type="ECO:0000256" key="1">
    <source>
        <dbReference type="ARBA" id="ARBA00004496"/>
    </source>
</evidence>
<dbReference type="Pfam" id="PF01922">
    <property type="entry name" value="SRP19"/>
    <property type="match status" value="1"/>
</dbReference>
<dbReference type="OMA" id="QMERWIC"/>
<evidence type="ECO:0000256" key="2">
    <source>
        <dbReference type="ARBA" id="ARBA00022490"/>
    </source>
</evidence>
<dbReference type="eggNOG" id="KOG3198">
    <property type="taxonomic scope" value="Eukaryota"/>
</dbReference>
<dbReference type="EMBL" id="AP006500">
    <property type="protein sequence ID" value="BAM82360.1"/>
    <property type="molecule type" value="Genomic_DNA"/>
</dbReference>
<dbReference type="PANTHER" id="PTHR17453:SF0">
    <property type="entry name" value="SIGNAL RECOGNITION PARTICLE 19 KDA PROTEIN"/>
    <property type="match status" value="1"/>
</dbReference>
<keyword evidence="3" id="KW-0733">Signal recognition particle</keyword>
<dbReference type="GO" id="GO:0005786">
    <property type="term" value="C:signal recognition particle, endoplasmic reticulum targeting"/>
    <property type="evidence" value="ECO:0007669"/>
    <property type="project" value="UniProtKB-KW"/>
</dbReference>
<proteinExistence type="predicted"/>
<organism evidence="6 7">
    <name type="scientific">Cyanidioschyzon merolae (strain NIES-3377 / 10D)</name>
    <name type="common">Unicellular red alga</name>
    <dbReference type="NCBI Taxonomy" id="280699"/>
    <lineage>
        <taxon>Eukaryota</taxon>
        <taxon>Rhodophyta</taxon>
        <taxon>Bangiophyceae</taxon>
        <taxon>Cyanidiales</taxon>
        <taxon>Cyanidiaceae</taxon>
        <taxon>Cyanidioschyzon</taxon>
    </lineage>
</organism>
<feature type="region of interest" description="Disordered" evidence="5">
    <location>
        <begin position="113"/>
        <end position="158"/>
    </location>
</feature>
<dbReference type="GO" id="GO:0006617">
    <property type="term" value="P:SRP-dependent cotranslational protein targeting to membrane, signal sequence recognition"/>
    <property type="evidence" value="ECO:0007669"/>
    <property type="project" value="TreeGrafter"/>
</dbReference>
<evidence type="ECO:0000256" key="3">
    <source>
        <dbReference type="ARBA" id="ARBA00023135"/>
    </source>
</evidence>
<dbReference type="SUPFAM" id="SSF69695">
    <property type="entry name" value="SRP19"/>
    <property type="match status" value="1"/>
</dbReference>
<evidence type="ECO:0000256" key="5">
    <source>
        <dbReference type="SAM" id="MobiDB-lite"/>
    </source>
</evidence>
<protein>
    <submittedName>
        <fullName evidence="6">Probable signal recognition particle targeting component SRP19</fullName>
    </submittedName>
</protein>
<dbReference type="InterPro" id="IPR036521">
    <property type="entry name" value="SRP19-like_sf"/>
</dbReference>
<dbReference type="OrthoDB" id="2190947at2759"/>
<dbReference type="PANTHER" id="PTHR17453">
    <property type="entry name" value="SIGNAL RECOGNITION PARTICLE 19 KD PROTEIN"/>
    <property type="match status" value="1"/>
</dbReference>
<dbReference type="HOGENOM" id="CLU_1671826_0_0_1"/>
<keyword evidence="4" id="KW-0687">Ribonucleoprotein</keyword>
<dbReference type="InterPro" id="IPR002778">
    <property type="entry name" value="Signal_recog_particle_SRP19"/>
</dbReference>
<keyword evidence="2" id="KW-0963">Cytoplasm</keyword>
<dbReference type="GO" id="GO:0008312">
    <property type="term" value="F:7S RNA binding"/>
    <property type="evidence" value="ECO:0007669"/>
    <property type="project" value="InterPro"/>
</dbReference>
<dbReference type="STRING" id="280699.M1V6P7"/>
<gene>
    <name evidence="6" type="ORF">CYME_CMR091C</name>
</gene>
<dbReference type="KEGG" id="cme:CYME_CMR091C"/>
<feature type="compositionally biased region" description="Polar residues" evidence="5">
    <location>
        <begin position="135"/>
        <end position="149"/>
    </location>
</feature>
<reference evidence="6 7" key="2">
    <citation type="journal article" date="2007" name="BMC Biol.">
        <title>A 100%-complete sequence reveals unusually simple genomic features in the hot-spring red alga Cyanidioschyzon merolae.</title>
        <authorList>
            <person name="Nozaki H."/>
            <person name="Takano H."/>
            <person name="Misumi O."/>
            <person name="Terasawa K."/>
            <person name="Matsuzaki M."/>
            <person name="Maruyama S."/>
            <person name="Nishida K."/>
            <person name="Yagisawa F."/>
            <person name="Yoshida Y."/>
            <person name="Fujiwara T."/>
            <person name="Takio S."/>
            <person name="Tamura K."/>
            <person name="Chung S.J."/>
            <person name="Nakamura S."/>
            <person name="Kuroiwa H."/>
            <person name="Tanaka K."/>
            <person name="Sato N."/>
            <person name="Kuroiwa T."/>
        </authorList>
    </citation>
    <scope>NUCLEOTIDE SEQUENCE [LARGE SCALE GENOMIC DNA]</scope>
    <source>
        <strain evidence="6 7">10D</strain>
    </source>
</reference>
<dbReference type="Gramene" id="CMR091CT">
    <property type="protein sequence ID" value="CMR091CT"/>
    <property type="gene ID" value="CMR091C"/>
</dbReference>
<comment type="subcellular location">
    <subcellularLocation>
        <location evidence="1">Cytoplasm</location>
    </subcellularLocation>
</comment>
<keyword evidence="7" id="KW-1185">Reference proteome</keyword>
<dbReference type="RefSeq" id="XP_005538396.1">
    <property type="nucleotide sequence ID" value="XM_005538339.1"/>
</dbReference>
<dbReference type="Gene3D" id="3.30.56.30">
    <property type="entry name" value="Signal recognition particle, SRP19-like subunit"/>
    <property type="match status" value="1"/>
</dbReference>
<evidence type="ECO:0000256" key="4">
    <source>
        <dbReference type="ARBA" id="ARBA00023274"/>
    </source>
</evidence>
<evidence type="ECO:0000313" key="7">
    <source>
        <dbReference type="Proteomes" id="UP000007014"/>
    </source>
</evidence>
<name>M1V6P7_CYAM1</name>
<reference evidence="6 7" key="1">
    <citation type="journal article" date="2004" name="Nature">
        <title>Genome sequence of the ultrasmall unicellular red alga Cyanidioschyzon merolae 10D.</title>
        <authorList>
            <person name="Matsuzaki M."/>
            <person name="Misumi O."/>
            <person name="Shin-i T."/>
            <person name="Maruyama S."/>
            <person name="Takahara M."/>
            <person name="Miyagishima S."/>
            <person name="Mori T."/>
            <person name="Nishida K."/>
            <person name="Yagisawa F."/>
            <person name="Nishida K."/>
            <person name="Yoshida Y."/>
            <person name="Nishimura Y."/>
            <person name="Nakao S."/>
            <person name="Kobayashi T."/>
            <person name="Momoyama Y."/>
            <person name="Higashiyama T."/>
            <person name="Minoda A."/>
            <person name="Sano M."/>
            <person name="Nomoto H."/>
            <person name="Oishi K."/>
            <person name="Hayashi H."/>
            <person name="Ohta F."/>
            <person name="Nishizaka S."/>
            <person name="Haga S."/>
            <person name="Miura S."/>
            <person name="Morishita T."/>
            <person name="Kabeya Y."/>
            <person name="Terasawa K."/>
            <person name="Suzuki Y."/>
            <person name="Ishii Y."/>
            <person name="Asakawa S."/>
            <person name="Takano H."/>
            <person name="Ohta N."/>
            <person name="Kuroiwa H."/>
            <person name="Tanaka K."/>
            <person name="Shimizu N."/>
            <person name="Sugano S."/>
            <person name="Sato N."/>
            <person name="Nozaki H."/>
            <person name="Ogasawara N."/>
            <person name="Kohara Y."/>
            <person name="Kuroiwa T."/>
        </authorList>
    </citation>
    <scope>NUCLEOTIDE SEQUENCE [LARGE SCALE GENOMIC DNA]</scope>
    <source>
        <strain evidence="6 7">10D</strain>
    </source>
</reference>
<feature type="compositionally biased region" description="Low complexity" evidence="5">
    <location>
        <begin position="122"/>
        <end position="134"/>
    </location>
</feature>
<evidence type="ECO:0000313" key="6">
    <source>
        <dbReference type="EMBL" id="BAM82360.1"/>
    </source>
</evidence>
<dbReference type="Proteomes" id="UP000007014">
    <property type="component" value="Chromosome 18"/>
</dbReference>
<sequence>MVDTAPAPGSGQWILVYPIYFSKERSRADGRRVSRRSAVSAPEAAEVFRVCQEKLSFPALLEPDKKHPRDFFVAGRVKVQLPEEPSDDGALTHTAKRKAVLRAIAKALQELRRTQAATGSGQKAQKLAKTAQATVPSAKNQAGTPNQPGSGARRKTKR</sequence>
<dbReference type="GeneID" id="16997043"/>
<dbReference type="AlphaFoldDB" id="M1V6P7"/>